<keyword evidence="8 12" id="KW-0406">Ion transport</keyword>
<reference evidence="13" key="2">
    <citation type="submission" date="2022-10" db="EMBL/GenBank/DDBJ databases">
        <authorList>
            <consortium name="ENA_rothamsted_submissions"/>
            <consortium name="culmorum"/>
            <person name="King R."/>
        </authorList>
    </citation>
    <scope>NUCLEOTIDE SEQUENCE</scope>
</reference>
<evidence type="ECO:0000256" key="9">
    <source>
        <dbReference type="ARBA" id="ARBA00023136"/>
    </source>
</evidence>
<evidence type="ECO:0000256" key="1">
    <source>
        <dbReference type="ARBA" id="ARBA00004141"/>
    </source>
</evidence>
<keyword evidence="6" id="KW-1133">Transmembrane helix</keyword>
<evidence type="ECO:0000256" key="5">
    <source>
        <dbReference type="ARBA" id="ARBA00022692"/>
    </source>
</evidence>
<keyword evidence="7" id="KW-0915">Sodium</keyword>
<keyword evidence="10 12" id="KW-0739">Sodium transport</keyword>
<evidence type="ECO:0000313" key="14">
    <source>
        <dbReference type="Proteomes" id="UP001153737"/>
    </source>
</evidence>
<evidence type="ECO:0000256" key="4">
    <source>
        <dbReference type="ARBA" id="ARBA00022461"/>
    </source>
</evidence>
<keyword evidence="14" id="KW-1185">Reference proteome</keyword>
<keyword evidence="9" id="KW-0472">Membrane</keyword>
<dbReference type="Proteomes" id="UP001153737">
    <property type="component" value="Chromosome 3"/>
</dbReference>
<reference evidence="13" key="1">
    <citation type="submission" date="2022-01" db="EMBL/GenBank/DDBJ databases">
        <authorList>
            <person name="King R."/>
        </authorList>
    </citation>
    <scope>NUCLEOTIDE SEQUENCE</scope>
</reference>
<evidence type="ECO:0000256" key="2">
    <source>
        <dbReference type="ARBA" id="ARBA00007193"/>
    </source>
</evidence>
<proteinExistence type="inferred from homology"/>
<evidence type="ECO:0000256" key="12">
    <source>
        <dbReference type="RuleBase" id="RU000679"/>
    </source>
</evidence>
<sequence>MLVKCEWKTSEVDCKKLFQKTKSTGGFCCSFNYKGLFVGDYGPTNESENVYVGGVGSSYGLKVYLDAELSQYTTTETAGFWVLVHNSRDYPDVLVYGTHLELNSQMSLAVRDSILSSREEIRGIDVETRGCLFTGEVTIVYVLI</sequence>
<dbReference type="GO" id="GO:0005272">
    <property type="term" value="F:sodium channel activity"/>
    <property type="evidence" value="ECO:0007669"/>
    <property type="project" value="UniProtKB-KW"/>
</dbReference>
<dbReference type="EMBL" id="OU896709">
    <property type="protein sequence ID" value="CAG9820244.1"/>
    <property type="molecule type" value="Genomic_DNA"/>
</dbReference>
<keyword evidence="11 12" id="KW-0407">Ion channel</keyword>
<evidence type="ECO:0000256" key="6">
    <source>
        <dbReference type="ARBA" id="ARBA00022989"/>
    </source>
</evidence>
<dbReference type="Pfam" id="PF00858">
    <property type="entry name" value="ASC"/>
    <property type="match status" value="1"/>
</dbReference>
<evidence type="ECO:0000256" key="8">
    <source>
        <dbReference type="ARBA" id="ARBA00023065"/>
    </source>
</evidence>
<evidence type="ECO:0000256" key="7">
    <source>
        <dbReference type="ARBA" id="ARBA00023053"/>
    </source>
</evidence>
<evidence type="ECO:0000256" key="3">
    <source>
        <dbReference type="ARBA" id="ARBA00022448"/>
    </source>
</evidence>
<dbReference type="InterPro" id="IPR001873">
    <property type="entry name" value="ENaC"/>
</dbReference>
<dbReference type="OrthoDB" id="6819496at2759"/>
<dbReference type="AlphaFoldDB" id="A0A9N9SHQ0"/>
<protein>
    <submittedName>
        <fullName evidence="13">Uncharacterized protein</fullName>
    </submittedName>
</protein>
<organism evidence="13 14">
    <name type="scientific">Phaedon cochleariae</name>
    <name type="common">Mustard beetle</name>
    <dbReference type="NCBI Taxonomy" id="80249"/>
    <lineage>
        <taxon>Eukaryota</taxon>
        <taxon>Metazoa</taxon>
        <taxon>Ecdysozoa</taxon>
        <taxon>Arthropoda</taxon>
        <taxon>Hexapoda</taxon>
        <taxon>Insecta</taxon>
        <taxon>Pterygota</taxon>
        <taxon>Neoptera</taxon>
        <taxon>Endopterygota</taxon>
        <taxon>Coleoptera</taxon>
        <taxon>Polyphaga</taxon>
        <taxon>Cucujiformia</taxon>
        <taxon>Chrysomeloidea</taxon>
        <taxon>Chrysomelidae</taxon>
        <taxon>Chrysomelinae</taxon>
        <taxon>Chrysomelini</taxon>
        <taxon>Phaedon</taxon>
    </lineage>
</organism>
<keyword evidence="4 12" id="KW-0894">Sodium channel</keyword>
<gene>
    <name evidence="13" type="ORF">PHAECO_LOCUS7472</name>
</gene>
<comment type="similarity">
    <text evidence="2 12">Belongs to the amiloride-sensitive sodium channel (TC 1.A.6) family.</text>
</comment>
<evidence type="ECO:0000313" key="13">
    <source>
        <dbReference type="EMBL" id="CAG9820244.1"/>
    </source>
</evidence>
<evidence type="ECO:0000256" key="11">
    <source>
        <dbReference type="ARBA" id="ARBA00023303"/>
    </source>
</evidence>
<accession>A0A9N9SHQ0</accession>
<keyword evidence="5 12" id="KW-0812">Transmembrane</keyword>
<keyword evidence="3 12" id="KW-0813">Transport</keyword>
<evidence type="ECO:0000256" key="10">
    <source>
        <dbReference type="ARBA" id="ARBA00023201"/>
    </source>
</evidence>
<dbReference type="GO" id="GO:0016020">
    <property type="term" value="C:membrane"/>
    <property type="evidence" value="ECO:0007669"/>
    <property type="project" value="UniProtKB-SubCell"/>
</dbReference>
<name>A0A9N9SHQ0_PHACE</name>
<dbReference type="Gene3D" id="2.60.470.10">
    <property type="entry name" value="Acid-sensing ion channels like domains"/>
    <property type="match status" value="1"/>
</dbReference>
<comment type="subcellular location">
    <subcellularLocation>
        <location evidence="1">Membrane</location>
        <topology evidence="1">Multi-pass membrane protein</topology>
    </subcellularLocation>
</comment>